<protein>
    <submittedName>
        <fullName evidence="1">Uncharacterized protein</fullName>
    </submittedName>
</protein>
<dbReference type="EMBL" id="CQEM01000037">
    <property type="protein sequence ID" value="CNL94253.1"/>
    <property type="molecule type" value="Genomic_DNA"/>
</dbReference>
<dbReference type="AlphaFoldDB" id="A0A0T9V1P1"/>
<evidence type="ECO:0000313" key="2">
    <source>
        <dbReference type="Proteomes" id="UP000040088"/>
    </source>
</evidence>
<gene>
    <name evidence="1" type="ORF">ERS008460_04159</name>
</gene>
<accession>A0A0T9V1P1</accession>
<proteinExistence type="predicted"/>
<evidence type="ECO:0000313" key="1">
    <source>
        <dbReference type="EMBL" id="CNL94253.1"/>
    </source>
</evidence>
<organism evidence="1 2">
    <name type="scientific">Yersinia aleksiciae</name>
    <dbReference type="NCBI Taxonomy" id="263819"/>
    <lineage>
        <taxon>Bacteria</taxon>
        <taxon>Pseudomonadati</taxon>
        <taxon>Pseudomonadota</taxon>
        <taxon>Gammaproteobacteria</taxon>
        <taxon>Enterobacterales</taxon>
        <taxon>Yersiniaceae</taxon>
        <taxon>Yersinia</taxon>
    </lineage>
</organism>
<dbReference type="Proteomes" id="UP000040088">
    <property type="component" value="Unassembled WGS sequence"/>
</dbReference>
<reference evidence="2" key="1">
    <citation type="submission" date="2015-03" db="EMBL/GenBank/DDBJ databases">
        <authorList>
            <consortium name="Pathogen Informatics"/>
        </authorList>
    </citation>
    <scope>NUCLEOTIDE SEQUENCE [LARGE SCALE GENOMIC DNA]</scope>
    <source>
        <strain evidence="2">IP27925</strain>
    </source>
</reference>
<name>A0A0T9V1P1_YERAE</name>
<sequence length="50" mass="5752">MLVNRCKPLKKTNNLIKKALSMGLLLLLYHACEGYDVRDLLVELGLINFY</sequence>